<sequence length="219" mass="25786">MYYRNLINTDSQIPKDSIVQKSQLKDITHQYKFKYLNNFLIQSMDPHGDDDEQVGEDYNPEQEVFVGEGQATLPQLPVQTGEENDEEVAKFRAKIYRFADAQWKVIYMIYSQERGVGDMKFLKNKQTNKIRLLMRQDKTGKLIANHFITAQEGFCKLSQLKTADKSWIWTCYDASDEQPKVWQLCVRFISPEEVERFKTEFEKAYESNKALQEEVPKNE</sequence>
<evidence type="ECO:0000259" key="1">
    <source>
        <dbReference type="PROSITE" id="PS50196"/>
    </source>
</evidence>
<dbReference type="SUPFAM" id="SSF50729">
    <property type="entry name" value="PH domain-like"/>
    <property type="match status" value="1"/>
</dbReference>
<protein>
    <submittedName>
        <fullName evidence="2">Rab_C103 protein</fullName>
    </submittedName>
</protein>
<feature type="domain" description="RanBD1" evidence="1">
    <location>
        <begin position="73"/>
        <end position="210"/>
    </location>
</feature>
<proteinExistence type="predicted"/>
<dbReference type="Pfam" id="PF00638">
    <property type="entry name" value="Ran_BP1"/>
    <property type="match status" value="1"/>
</dbReference>
<dbReference type="FunFam" id="2.30.29.30:FF:000885">
    <property type="entry name" value="Rab_C103 protein"/>
    <property type="match status" value="1"/>
</dbReference>
<dbReference type="PANTHER" id="PTHR23138:SF87">
    <property type="entry name" value="E3 SUMO-PROTEIN LIGASE RANBP2"/>
    <property type="match status" value="1"/>
</dbReference>
<dbReference type="GO" id="GO:0006913">
    <property type="term" value="P:nucleocytoplasmic transport"/>
    <property type="evidence" value="ECO:0007669"/>
    <property type="project" value="InterPro"/>
</dbReference>
<dbReference type="InterPro" id="IPR000156">
    <property type="entry name" value="Ran_bind_dom"/>
</dbReference>
<dbReference type="PANTHER" id="PTHR23138">
    <property type="entry name" value="RAN BINDING PROTEIN"/>
    <property type="match status" value="1"/>
</dbReference>
<gene>
    <name evidence="2" type="primary">rab_C103</name>
</gene>
<dbReference type="CDD" id="cd13179">
    <property type="entry name" value="RanBD_RanBP1"/>
    <property type="match status" value="1"/>
</dbReference>
<dbReference type="InterPro" id="IPR045255">
    <property type="entry name" value="RanBP1-like"/>
</dbReference>
<reference evidence="2" key="2">
    <citation type="submission" date="2005-09" db="EMBL/GenBank/DDBJ databases">
        <title>Paramecium tetraurelia small GTP-binding-related protein genes.</title>
        <authorList>
            <person name="Cohen J."/>
        </authorList>
    </citation>
    <scope>NUCLEOTIDE SEQUENCE</scope>
</reference>
<organism evidence="2">
    <name type="scientific">Paramecium tetraurelia</name>
    <dbReference type="NCBI Taxonomy" id="5888"/>
    <lineage>
        <taxon>Eukaryota</taxon>
        <taxon>Sar</taxon>
        <taxon>Alveolata</taxon>
        <taxon>Ciliophora</taxon>
        <taxon>Intramacronucleata</taxon>
        <taxon>Oligohymenophorea</taxon>
        <taxon>Peniculida</taxon>
        <taxon>Parameciidae</taxon>
        <taxon>Paramecium</taxon>
    </lineage>
</organism>
<dbReference type="EMBL" id="CR932708">
    <property type="protein sequence ID" value="CAI39382.1"/>
    <property type="molecule type" value="Genomic_DNA"/>
</dbReference>
<reference evidence="2" key="1">
    <citation type="submission" date="2005-01" db="EMBL/GenBank/DDBJ databases">
        <authorList>
            <person name="Genoscope"/>
        </authorList>
    </citation>
    <scope>NUCLEOTIDE SEQUENCE</scope>
</reference>
<accession>Q3SDH6</accession>
<evidence type="ECO:0000313" key="2">
    <source>
        <dbReference type="EMBL" id="CAI39382.1"/>
    </source>
</evidence>
<dbReference type="InterPro" id="IPR011993">
    <property type="entry name" value="PH-like_dom_sf"/>
</dbReference>
<dbReference type="SMART" id="SM00160">
    <property type="entry name" value="RanBD"/>
    <property type="match status" value="1"/>
</dbReference>
<dbReference type="InterPro" id="IPR045256">
    <property type="entry name" value="RanBP1_RanBD"/>
</dbReference>
<dbReference type="PROSITE" id="PS50196">
    <property type="entry name" value="RANBD1"/>
    <property type="match status" value="1"/>
</dbReference>
<name>Q3SDH6_PARTE</name>
<dbReference type="AlphaFoldDB" id="Q3SDH6"/>
<dbReference type="Gene3D" id="2.30.29.30">
    <property type="entry name" value="Pleckstrin-homology domain (PH domain)/Phosphotyrosine-binding domain (PTB)"/>
    <property type="match status" value="1"/>
</dbReference>